<reference evidence="1" key="2">
    <citation type="submission" date="2018-03" db="EMBL/GenBank/DDBJ databases">
        <title>The Triticum urartu genome reveals the dynamic nature of wheat genome evolution.</title>
        <authorList>
            <person name="Ling H."/>
            <person name="Ma B."/>
            <person name="Shi X."/>
            <person name="Liu H."/>
            <person name="Dong L."/>
            <person name="Sun H."/>
            <person name="Cao Y."/>
            <person name="Gao Q."/>
            <person name="Zheng S."/>
            <person name="Li Y."/>
            <person name="Yu Y."/>
            <person name="Du H."/>
            <person name="Qi M."/>
            <person name="Li Y."/>
            <person name="Yu H."/>
            <person name="Cui Y."/>
            <person name="Wang N."/>
            <person name="Chen C."/>
            <person name="Wu H."/>
            <person name="Zhao Y."/>
            <person name="Zhang J."/>
            <person name="Li Y."/>
            <person name="Zhou W."/>
            <person name="Zhang B."/>
            <person name="Hu W."/>
            <person name="Eijk M."/>
            <person name="Tang J."/>
            <person name="Witsenboer H."/>
            <person name="Zhao S."/>
            <person name="Li Z."/>
            <person name="Zhang A."/>
            <person name="Wang D."/>
            <person name="Liang C."/>
        </authorList>
    </citation>
    <scope>NUCLEOTIDE SEQUENCE [LARGE SCALE GENOMIC DNA]</scope>
    <source>
        <strain evidence="1">cv. G1812</strain>
    </source>
</reference>
<keyword evidence="2" id="KW-1185">Reference proteome</keyword>
<dbReference type="AlphaFoldDB" id="A0A8R7TMA4"/>
<dbReference type="Proteomes" id="UP000015106">
    <property type="component" value="Chromosome 2"/>
</dbReference>
<protein>
    <submittedName>
        <fullName evidence="1">Uncharacterized protein</fullName>
    </submittedName>
</protein>
<reference evidence="1" key="3">
    <citation type="submission" date="2022-06" db="UniProtKB">
        <authorList>
            <consortium name="EnsemblPlants"/>
        </authorList>
    </citation>
    <scope>IDENTIFICATION</scope>
</reference>
<name>A0A8R7TMA4_TRIUA</name>
<reference evidence="2" key="1">
    <citation type="journal article" date="2013" name="Nature">
        <title>Draft genome of the wheat A-genome progenitor Triticum urartu.</title>
        <authorList>
            <person name="Ling H.Q."/>
            <person name="Zhao S."/>
            <person name="Liu D."/>
            <person name="Wang J."/>
            <person name="Sun H."/>
            <person name="Zhang C."/>
            <person name="Fan H."/>
            <person name="Li D."/>
            <person name="Dong L."/>
            <person name="Tao Y."/>
            <person name="Gao C."/>
            <person name="Wu H."/>
            <person name="Li Y."/>
            <person name="Cui Y."/>
            <person name="Guo X."/>
            <person name="Zheng S."/>
            <person name="Wang B."/>
            <person name="Yu K."/>
            <person name="Liang Q."/>
            <person name="Yang W."/>
            <person name="Lou X."/>
            <person name="Chen J."/>
            <person name="Feng M."/>
            <person name="Jian J."/>
            <person name="Zhang X."/>
            <person name="Luo G."/>
            <person name="Jiang Y."/>
            <person name="Liu J."/>
            <person name="Wang Z."/>
            <person name="Sha Y."/>
            <person name="Zhang B."/>
            <person name="Wu H."/>
            <person name="Tang D."/>
            <person name="Shen Q."/>
            <person name="Xue P."/>
            <person name="Zou S."/>
            <person name="Wang X."/>
            <person name="Liu X."/>
            <person name="Wang F."/>
            <person name="Yang Y."/>
            <person name="An X."/>
            <person name="Dong Z."/>
            <person name="Zhang K."/>
            <person name="Zhang X."/>
            <person name="Luo M.C."/>
            <person name="Dvorak J."/>
            <person name="Tong Y."/>
            <person name="Wang J."/>
            <person name="Yang H."/>
            <person name="Li Z."/>
            <person name="Wang D."/>
            <person name="Zhang A."/>
            <person name="Wang J."/>
        </authorList>
    </citation>
    <scope>NUCLEOTIDE SEQUENCE</scope>
    <source>
        <strain evidence="2">cv. G1812</strain>
    </source>
</reference>
<accession>A0A8R7TMA4</accession>
<sequence>MQLQRVNNAKLIEGALLIRPASVPSTCKVFACSLGISSINLQGFSGVLAIAGFINQIMCREWLPLLANRTDVGFWFLLQWVIYYGQI</sequence>
<dbReference type="EnsemblPlants" id="TuG1812G0200005046.01.T02">
    <property type="protein sequence ID" value="TuG1812G0200005046.01.T02"/>
    <property type="gene ID" value="TuG1812G0200005046.01"/>
</dbReference>
<evidence type="ECO:0000313" key="2">
    <source>
        <dbReference type="Proteomes" id="UP000015106"/>
    </source>
</evidence>
<organism evidence="1 2">
    <name type="scientific">Triticum urartu</name>
    <name type="common">Red wild einkorn</name>
    <name type="synonym">Crithodium urartu</name>
    <dbReference type="NCBI Taxonomy" id="4572"/>
    <lineage>
        <taxon>Eukaryota</taxon>
        <taxon>Viridiplantae</taxon>
        <taxon>Streptophyta</taxon>
        <taxon>Embryophyta</taxon>
        <taxon>Tracheophyta</taxon>
        <taxon>Spermatophyta</taxon>
        <taxon>Magnoliopsida</taxon>
        <taxon>Liliopsida</taxon>
        <taxon>Poales</taxon>
        <taxon>Poaceae</taxon>
        <taxon>BOP clade</taxon>
        <taxon>Pooideae</taxon>
        <taxon>Triticodae</taxon>
        <taxon>Triticeae</taxon>
        <taxon>Triticinae</taxon>
        <taxon>Triticum</taxon>
    </lineage>
</organism>
<evidence type="ECO:0000313" key="1">
    <source>
        <dbReference type="EnsemblPlants" id="TuG1812G0200005046.01.T02"/>
    </source>
</evidence>
<proteinExistence type="predicted"/>
<dbReference type="Gramene" id="TuG1812G0200005046.01.T02">
    <property type="protein sequence ID" value="TuG1812G0200005046.01.T02"/>
    <property type="gene ID" value="TuG1812G0200005046.01"/>
</dbReference>